<dbReference type="Pfam" id="PF13483">
    <property type="entry name" value="Lactamase_B_3"/>
    <property type="match status" value="1"/>
</dbReference>
<dbReference type="SUPFAM" id="SSF56281">
    <property type="entry name" value="Metallo-hydrolase/oxidoreductase"/>
    <property type="match status" value="1"/>
</dbReference>
<protein>
    <recommendedName>
        <fullName evidence="3">Lactamase</fullName>
    </recommendedName>
</protein>
<organism evidence="1 2">
    <name type="scientific">Candidatus Roizmanbacteria bacterium RIFCSPHIGHO2_01_FULL_39_12c</name>
    <dbReference type="NCBI Taxonomy" id="1802031"/>
    <lineage>
        <taxon>Bacteria</taxon>
        <taxon>Candidatus Roizmaniibacteriota</taxon>
    </lineage>
</organism>
<accession>A0A1F7G853</accession>
<dbReference type="PANTHER" id="PTHR42967:SF1">
    <property type="entry name" value="MBL FOLD METALLO-HYDROLASE"/>
    <property type="match status" value="1"/>
</dbReference>
<dbReference type="PANTHER" id="PTHR42967">
    <property type="entry name" value="METAL DEPENDENT HYDROLASE"/>
    <property type="match status" value="1"/>
</dbReference>
<evidence type="ECO:0000313" key="2">
    <source>
        <dbReference type="Proteomes" id="UP000177208"/>
    </source>
</evidence>
<dbReference type="EMBL" id="MFZG01000041">
    <property type="protein sequence ID" value="OGK15113.1"/>
    <property type="molecule type" value="Genomic_DNA"/>
</dbReference>
<dbReference type="AlphaFoldDB" id="A0A1F7G853"/>
<comment type="caution">
    <text evidence="1">The sequence shown here is derived from an EMBL/GenBank/DDBJ whole genome shotgun (WGS) entry which is preliminary data.</text>
</comment>
<evidence type="ECO:0000313" key="1">
    <source>
        <dbReference type="EMBL" id="OGK15113.1"/>
    </source>
</evidence>
<name>A0A1F7G853_9BACT</name>
<dbReference type="Proteomes" id="UP000177208">
    <property type="component" value="Unassembled WGS sequence"/>
</dbReference>
<reference evidence="1 2" key="1">
    <citation type="journal article" date="2016" name="Nat. Commun.">
        <title>Thousands of microbial genomes shed light on interconnected biogeochemical processes in an aquifer system.</title>
        <authorList>
            <person name="Anantharaman K."/>
            <person name="Brown C.T."/>
            <person name="Hug L.A."/>
            <person name="Sharon I."/>
            <person name="Castelle C.J."/>
            <person name="Probst A.J."/>
            <person name="Thomas B.C."/>
            <person name="Singh A."/>
            <person name="Wilkins M.J."/>
            <person name="Karaoz U."/>
            <person name="Brodie E.L."/>
            <person name="Williams K.H."/>
            <person name="Hubbard S.S."/>
            <person name="Banfield J.F."/>
        </authorList>
    </citation>
    <scope>NUCLEOTIDE SEQUENCE [LARGE SCALE GENOMIC DNA]</scope>
</reference>
<proteinExistence type="predicted"/>
<gene>
    <name evidence="1" type="ORF">A2774_01540</name>
</gene>
<dbReference type="InterPro" id="IPR036866">
    <property type="entry name" value="RibonucZ/Hydroxyglut_hydro"/>
</dbReference>
<sequence length="217" mass="24132">MDIKYLGHASFYLRSKDAKLVTDPFDPKMLGMKFPKTEADIVTVSHHHQDHNYVQGVSGDPLIIQLPGEYEKNKLRVTGFATYHDKQKGAERGENTAYKIEGDGISLLHCGDLGMVWDDAFTDKLGEVDILLLPVGGFYTIDAGEAAELVKKIEPSIVIPMHYNQAKLNQQIFAKLTPVDAFLKKMGAEQIPPVSKLTVKKEELGEEMKVVVMETTA</sequence>
<evidence type="ECO:0008006" key="3">
    <source>
        <dbReference type="Google" id="ProtNLM"/>
    </source>
</evidence>
<dbReference type="Gene3D" id="3.60.15.10">
    <property type="entry name" value="Ribonuclease Z/Hydroxyacylglutathione hydrolase-like"/>
    <property type="match status" value="1"/>
</dbReference>